<dbReference type="GO" id="GO:0003677">
    <property type="term" value="F:DNA binding"/>
    <property type="evidence" value="ECO:0007669"/>
    <property type="project" value="TreeGrafter"/>
</dbReference>
<evidence type="ECO:0000256" key="2">
    <source>
        <dbReference type="ARBA" id="ARBA00022679"/>
    </source>
</evidence>
<evidence type="ECO:0000256" key="4">
    <source>
        <dbReference type="ARBA" id="ARBA00022747"/>
    </source>
</evidence>
<dbReference type="EMBL" id="CP022278">
    <property type="protein sequence ID" value="ASK27155.1"/>
    <property type="molecule type" value="Genomic_DNA"/>
</dbReference>
<keyword evidence="4" id="KW-0680">Restriction system</keyword>
<dbReference type="Pfam" id="PF00145">
    <property type="entry name" value="DNA_methylase"/>
    <property type="match status" value="2"/>
</dbReference>
<dbReference type="PANTHER" id="PTHR10629:SF52">
    <property type="entry name" value="DNA (CYTOSINE-5)-METHYLTRANSFERASE 1"/>
    <property type="match status" value="1"/>
</dbReference>
<sequence length="420" mass="48592">MLKKRYFLDLFSGAGGLSEGFIQAGFEPIAHIESDKAACFTLRTRSAYHWLKSNQQESIYEDYLTGKINRNNFYASVPNEIMRSVINREISEESLEDIFLTIDGLLKNKTLDLIVGGPPCQAYSLVGRACDANKMIGDKRNYLYIFYVEFLRRYKPKFFIFENVTGLLSAKDQSGRLYFDEMRRLFKEAGYATEHRILDASNYGVLQARKRIILVGCRTAKSDFYPEPDIWNPKVTVSEIFDDLPPLQAGEGNIRACNIKNYKGKWLYDSGIKNNRFPVTWHTARFNNKRDLEIYRKAVELWITEKKRLEYDELPEYLKTHTNRTAFVDRFKVVAADLPAAHTVLAHLSKDGHYYIHPDIKQNRSITPREAARLQTFPDDYFFEGATEKPSRAAAFRQIGNAVPVLLARKIAEKLKEKWI</sequence>
<feature type="active site" evidence="6">
    <location>
        <position position="120"/>
    </location>
</feature>
<dbReference type="PRINTS" id="PR00105">
    <property type="entry name" value="C5METTRFRASE"/>
</dbReference>
<dbReference type="AlphaFoldDB" id="A0A220S1U0"/>
<dbReference type="InterPro" id="IPR050390">
    <property type="entry name" value="C5-Methyltransferase"/>
</dbReference>
<protein>
    <recommendedName>
        <fullName evidence="8">Cytosine-specific methyltransferase</fullName>
        <ecNumber evidence="8">2.1.1.37</ecNumber>
    </recommendedName>
</protein>
<keyword evidence="1 6" id="KW-0489">Methyltransferase</keyword>
<gene>
    <name evidence="9" type="ORF">BG910_04845</name>
</gene>
<dbReference type="GO" id="GO:0032259">
    <property type="term" value="P:methylation"/>
    <property type="evidence" value="ECO:0007669"/>
    <property type="project" value="UniProtKB-KW"/>
</dbReference>
<keyword evidence="10" id="KW-1185">Reference proteome</keyword>
<keyword evidence="3 6" id="KW-0949">S-adenosyl-L-methionine</keyword>
<evidence type="ECO:0000256" key="6">
    <source>
        <dbReference type="PROSITE-ProRule" id="PRU01016"/>
    </source>
</evidence>
<evidence type="ECO:0000256" key="5">
    <source>
        <dbReference type="ARBA" id="ARBA00047422"/>
    </source>
</evidence>
<dbReference type="PROSITE" id="PS00094">
    <property type="entry name" value="C5_MTASE_1"/>
    <property type="match status" value="1"/>
</dbReference>
<dbReference type="GO" id="GO:0009307">
    <property type="term" value="P:DNA restriction-modification system"/>
    <property type="evidence" value="ECO:0007669"/>
    <property type="project" value="UniProtKB-KW"/>
</dbReference>
<proteinExistence type="inferred from homology"/>
<dbReference type="EC" id="2.1.1.37" evidence="8"/>
<dbReference type="InterPro" id="IPR018117">
    <property type="entry name" value="C5_DNA_meth_AS"/>
</dbReference>
<evidence type="ECO:0000256" key="3">
    <source>
        <dbReference type="ARBA" id="ARBA00022691"/>
    </source>
</evidence>
<dbReference type="InterPro" id="IPR001525">
    <property type="entry name" value="C5_MeTfrase"/>
</dbReference>
<dbReference type="KEGG" id="nei:BG910_04845"/>
<dbReference type="PANTHER" id="PTHR10629">
    <property type="entry name" value="CYTOSINE-SPECIFIC METHYLTRANSFERASE"/>
    <property type="match status" value="1"/>
</dbReference>
<dbReference type="GO" id="GO:0044027">
    <property type="term" value="P:negative regulation of gene expression via chromosomal CpG island methylation"/>
    <property type="evidence" value="ECO:0007669"/>
    <property type="project" value="TreeGrafter"/>
</dbReference>
<dbReference type="REBASE" id="211732">
    <property type="entry name" value="M.Nsp10023ORF4845P"/>
</dbReference>
<comment type="catalytic activity">
    <reaction evidence="5 8">
        <text>a 2'-deoxycytidine in DNA + S-adenosyl-L-methionine = a 5-methyl-2'-deoxycytidine in DNA + S-adenosyl-L-homocysteine + H(+)</text>
        <dbReference type="Rhea" id="RHEA:13681"/>
        <dbReference type="Rhea" id="RHEA-COMP:11369"/>
        <dbReference type="Rhea" id="RHEA-COMP:11370"/>
        <dbReference type="ChEBI" id="CHEBI:15378"/>
        <dbReference type="ChEBI" id="CHEBI:57856"/>
        <dbReference type="ChEBI" id="CHEBI:59789"/>
        <dbReference type="ChEBI" id="CHEBI:85452"/>
        <dbReference type="ChEBI" id="CHEBI:85454"/>
        <dbReference type="EC" id="2.1.1.37"/>
    </reaction>
</comment>
<evidence type="ECO:0000313" key="9">
    <source>
        <dbReference type="EMBL" id="ASK27155.1"/>
    </source>
</evidence>
<keyword evidence="2 6" id="KW-0808">Transferase</keyword>
<dbReference type="PROSITE" id="PS00095">
    <property type="entry name" value="C5_MTASE_2"/>
    <property type="match status" value="1"/>
</dbReference>
<evidence type="ECO:0000313" key="10">
    <source>
        <dbReference type="Proteomes" id="UP000198238"/>
    </source>
</evidence>
<reference evidence="9 10" key="1">
    <citation type="submission" date="2017-06" db="EMBL/GenBank/DDBJ databases">
        <title>Neisseria chenwenguii sp. nov., isolated from the intestinal contents of Tibetan Plateau Pika in Yushu, Qinghai Province, China.</title>
        <authorList>
            <person name="Zhang G."/>
        </authorList>
    </citation>
    <scope>NUCLEOTIDE SEQUENCE [LARGE SCALE GENOMIC DNA]</scope>
    <source>
        <strain evidence="9 10">10023</strain>
    </source>
</reference>
<dbReference type="GO" id="GO:0003886">
    <property type="term" value="F:DNA (cytosine-5-)-methyltransferase activity"/>
    <property type="evidence" value="ECO:0007669"/>
    <property type="project" value="UniProtKB-EC"/>
</dbReference>
<dbReference type="InterPro" id="IPR031303">
    <property type="entry name" value="C5_meth_CS"/>
</dbReference>
<dbReference type="PROSITE" id="PS51679">
    <property type="entry name" value="SAM_MT_C5"/>
    <property type="match status" value="1"/>
</dbReference>
<accession>A0A220S1U0</accession>
<evidence type="ECO:0000256" key="1">
    <source>
        <dbReference type="ARBA" id="ARBA00022603"/>
    </source>
</evidence>
<dbReference type="SUPFAM" id="SSF53335">
    <property type="entry name" value="S-adenosyl-L-methionine-dependent methyltransferases"/>
    <property type="match status" value="1"/>
</dbReference>
<evidence type="ECO:0000256" key="8">
    <source>
        <dbReference type="RuleBase" id="RU000417"/>
    </source>
</evidence>
<dbReference type="Gene3D" id="3.90.120.10">
    <property type="entry name" value="DNA Methylase, subunit A, domain 2"/>
    <property type="match status" value="1"/>
</dbReference>
<dbReference type="InterPro" id="IPR029063">
    <property type="entry name" value="SAM-dependent_MTases_sf"/>
</dbReference>
<dbReference type="RefSeq" id="WP_089035868.1">
    <property type="nucleotide sequence ID" value="NZ_CP022278.1"/>
</dbReference>
<dbReference type="Gene3D" id="3.40.50.150">
    <property type="entry name" value="Vaccinia Virus protein VP39"/>
    <property type="match status" value="1"/>
</dbReference>
<organism evidence="9 10">
    <name type="scientific">Neisseria chenwenguii</name>
    <dbReference type="NCBI Taxonomy" id="1853278"/>
    <lineage>
        <taxon>Bacteria</taxon>
        <taxon>Pseudomonadati</taxon>
        <taxon>Pseudomonadota</taxon>
        <taxon>Betaproteobacteria</taxon>
        <taxon>Neisseriales</taxon>
        <taxon>Neisseriaceae</taxon>
        <taxon>Neisseria</taxon>
    </lineage>
</organism>
<dbReference type="Proteomes" id="UP000198238">
    <property type="component" value="Chromosome"/>
</dbReference>
<comment type="similarity">
    <text evidence="6 7">Belongs to the class I-like SAM-binding methyltransferase superfamily. C5-methyltransferase family.</text>
</comment>
<dbReference type="NCBIfam" id="TIGR00675">
    <property type="entry name" value="dcm"/>
    <property type="match status" value="1"/>
</dbReference>
<name>A0A220S1U0_9NEIS</name>
<evidence type="ECO:0000256" key="7">
    <source>
        <dbReference type="RuleBase" id="RU000416"/>
    </source>
</evidence>